<keyword evidence="4" id="KW-1185">Reference proteome</keyword>
<dbReference type="OrthoDB" id="9788852at2"/>
<evidence type="ECO:0000256" key="1">
    <source>
        <dbReference type="ARBA" id="ARBA00023172"/>
    </source>
</evidence>
<organism evidence="3 4">
    <name type="scientific">Clostridium cavendishii DSM 21758</name>
    <dbReference type="NCBI Taxonomy" id="1121302"/>
    <lineage>
        <taxon>Bacteria</taxon>
        <taxon>Bacillati</taxon>
        <taxon>Bacillota</taxon>
        <taxon>Clostridia</taxon>
        <taxon>Eubacteriales</taxon>
        <taxon>Clostridiaceae</taxon>
        <taxon>Clostridium</taxon>
    </lineage>
</organism>
<dbReference type="SUPFAM" id="SSF56349">
    <property type="entry name" value="DNA breaking-rejoining enzymes"/>
    <property type="match status" value="1"/>
</dbReference>
<dbReference type="Pfam" id="PF00589">
    <property type="entry name" value="Phage_integrase"/>
    <property type="match status" value="1"/>
</dbReference>
<sequence>MDFVQPIRDRDKIQEMKNELLKLGYRNYMLFNLGINTGLRVSDILNLRVIDVKDKTHILIKEQKTGKTKRFLINSNLKIDLDRYINNMEDYEYLFASKKGYNTPITRVQAYRILNQAATKCKLKEVGTHTMRKTFGYFHYKQYKDVAILQDIFNHSAPSVTLRYIGITDDIKDKTIENFYL</sequence>
<dbReference type="GO" id="GO:0006310">
    <property type="term" value="P:DNA recombination"/>
    <property type="evidence" value="ECO:0007669"/>
    <property type="project" value="UniProtKB-KW"/>
</dbReference>
<dbReference type="RefSeq" id="WP_072986637.1">
    <property type="nucleotide sequence ID" value="NZ_FQZB01000008.1"/>
</dbReference>
<evidence type="ECO:0000259" key="2">
    <source>
        <dbReference type="PROSITE" id="PS51898"/>
    </source>
</evidence>
<dbReference type="InterPro" id="IPR013762">
    <property type="entry name" value="Integrase-like_cat_sf"/>
</dbReference>
<dbReference type="PROSITE" id="PS51898">
    <property type="entry name" value="TYR_RECOMBINASE"/>
    <property type="match status" value="1"/>
</dbReference>
<dbReference type="InterPro" id="IPR050090">
    <property type="entry name" value="Tyrosine_recombinase_XerCD"/>
</dbReference>
<proteinExistence type="predicted"/>
<gene>
    <name evidence="3" type="ORF">SAMN02745163_02020</name>
</gene>
<dbReference type="EMBL" id="FQZB01000008">
    <property type="protein sequence ID" value="SHJ45560.1"/>
    <property type="molecule type" value="Genomic_DNA"/>
</dbReference>
<dbReference type="Gene3D" id="1.10.443.10">
    <property type="entry name" value="Intergrase catalytic core"/>
    <property type="match status" value="1"/>
</dbReference>
<protein>
    <submittedName>
        <fullName evidence="3">Phage integrase family protein</fullName>
    </submittedName>
</protein>
<dbReference type="PANTHER" id="PTHR30349">
    <property type="entry name" value="PHAGE INTEGRASE-RELATED"/>
    <property type="match status" value="1"/>
</dbReference>
<dbReference type="Proteomes" id="UP000184310">
    <property type="component" value="Unassembled WGS sequence"/>
</dbReference>
<feature type="domain" description="Tyr recombinase" evidence="2">
    <location>
        <begin position="1"/>
        <end position="177"/>
    </location>
</feature>
<name>A0A1M6JFW2_9CLOT</name>
<dbReference type="InterPro" id="IPR011010">
    <property type="entry name" value="DNA_brk_join_enz"/>
</dbReference>
<dbReference type="AlphaFoldDB" id="A0A1M6JFW2"/>
<reference evidence="3 4" key="1">
    <citation type="submission" date="2016-11" db="EMBL/GenBank/DDBJ databases">
        <authorList>
            <person name="Jaros S."/>
            <person name="Januszkiewicz K."/>
            <person name="Wedrychowicz H."/>
        </authorList>
    </citation>
    <scope>NUCLEOTIDE SEQUENCE [LARGE SCALE GENOMIC DNA]</scope>
    <source>
        <strain evidence="3 4">DSM 21758</strain>
    </source>
</reference>
<dbReference type="GO" id="GO:0003677">
    <property type="term" value="F:DNA binding"/>
    <property type="evidence" value="ECO:0007669"/>
    <property type="project" value="InterPro"/>
</dbReference>
<dbReference type="PANTHER" id="PTHR30349:SF82">
    <property type="entry name" value="INTEGRASE_RECOMBINASE YOEC-RELATED"/>
    <property type="match status" value="1"/>
</dbReference>
<accession>A0A1M6JFW2</accession>
<dbReference type="InterPro" id="IPR002104">
    <property type="entry name" value="Integrase_catalytic"/>
</dbReference>
<keyword evidence="1" id="KW-0233">DNA recombination</keyword>
<evidence type="ECO:0000313" key="4">
    <source>
        <dbReference type="Proteomes" id="UP000184310"/>
    </source>
</evidence>
<dbReference type="GO" id="GO:0015074">
    <property type="term" value="P:DNA integration"/>
    <property type="evidence" value="ECO:0007669"/>
    <property type="project" value="InterPro"/>
</dbReference>
<dbReference type="CDD" id="cd01192">
    <property type="entry name" value="INT_C_like_3"/>
    <property type="match status" value="1"/>
</dbReference>
<dbReference type="STRING" id="1121302.SAMN02745163_02020"/>
<evidence type="ECO:0000313" key="3">
    <source>
        <dbReference type="EMBL" id="SHJ45560.1"/>
    </source>
</evidence>